<dbReference type="GO" id="GO:0019353">
    <property type="term" value="P:protoporphyrinogen IX biosynthetic process from glutamate"/>
    <property type="evidence" value="ECO:0007669"/>
    <property type="project" value="TreeGrafter"/>
</dbReference>
<dbReference type="PANTHER" id="PTHR43013:SF1">
    <property type="entry name" value="GLUTAMYL-TRNA REDUCTASE"/>
    <property type="match status" value="1"/>
</dbReference>
<organism evidence="2 3">
    <name type="scientific">Actinomyces viscosus C505</name>
    <dbReference type="NCBI Taxonomy" id="562973"/>
    <lineage>
        <taxon>Bacteria</taxon>
        <taxon>Bacillati</taxon>
        <taxon>Actinomycetota</taxon>
        <taxon>Actinomycetes</taxon>
        <taxon>Actinomycetales</taxon>
        <taxon>Actinomycetaceae</taxon>
        <taxon>Actinomyces</taxon>
    </lineage>
</organism>
<comment type="caution">
    <text evidence="2">The sequence shown here is derived from an EMBL/GenBank/DDBJ whole genome shotgun (WGS) entry which is preliminary data.</text>
</comment>
<dbReference type="Proteomes" id="UP000004668">
    <property type="component" value="Unassembled WGS sequence"/>
</dbReference>
<evidence type="ECO:0000313" key="3">
    <source>
        <dbReference type="Proteomes" id="UP000004668"/>
    </source>
</evidence>
<name>F2UY48_ACTVI</name>
<accession>F2UY48</accession>
<dbReference type="SUPFAM" id="SSF69742">
    <property type="entry name" value="Glutamyl tRNA-reductase catalytic, N-terminal domain"/>
    <property type="match status" value="1"/>
</dbReference>
<dbReference type="HOGENOM" id="CLU_1263864_0_0_11"/>
<dbReference type="eggNOG" id="COG0373">
    <property type="taxonomic scope" value="Bacteria"/>
</dbReference>
<dbReference type="GO" id="GO:0008883">
    <property type="term" value="F:glutamyl-tRNA reductase activity"/>
    <property type="evidence" value="ECO:0007669"/>
    <property type="project" value="InterPro"/>
</dbReference>
<proteinExistence type="predicted"/>
<feature type="domain" description="Glutamyl-tRNA reductase N-terminal" evidence="1">
    <location>
        <begin position="58"/>
        <end position="200"/>
    </location>
</feature>
<dbReference type="InterPro" id="IPR015895">
    <property type="entry name" value="4pyrrol_synth_GluRdtase_N"/>
</dbReference>
<sequence length="235" mass="23867">MMSGVCRHAAIVPAPRGDVSIAHVVTTHLLSADHRLPGLDIVARLGAVAPGLGPDLLEAVPALRGVLVLSTCNRLTLLIDADSWADTGCPAALHPDLRPADASQSVAASDLGETITAFLAERAGLPASGLLLTHLVGAAARREMLAIAAGLSSMVVGEAQIVGQVRRAAEAAAAEGTLSPELVRVVERASATARRVAHETELSGQGRSVVAVGVDQAAGHLPPLEDCRALIVGTG</sequence>
<reference evidence="3" key="1">
    <citation type="submission" date="2010-02" db="EMBL/GenBank/DDBJ databases">
        <title>The Genome Sequence of Prevotella oris strain C735.</title>
        <authorList>
            <consortium name="The Broad Institute Genome Sequencing Platform"/>
            <person name="Ward D."/>
            <person name="Feldgarden M."/>
            <person name="Earl A."/>
            <person name="Young S.K."/>
            <person name="Zeng Q."/>
            <person name="Koehrsen M."/>
            <person name="Alvarado L."/>
            <person name="Berlin A."/>
            <person name="Bochicchio J."/>
            <person name="Borenstein D."/>
            <person name="Chapman S.B."/>
            <person name="Chen Z."/>
            <person name="Engels R."/>
            <person name="Freedman E."/>
            <person name="Gellesch M."/>
            <person name="Goldberg J."/>
            <person name="Griggs A."/>
            <person name="Gujja S."/>
            <person name="Heilman E."/>
            <person name="Heiman D."/>
            <person name="Hepburn T."/>
            <person name="Howarth C."/>
            <person name="Jen D."/>
            <person name="Larson L."/>
            <person name="Mehta T."/>
            <person name="Park D."/>
            <person name="Pearson M."/>
            <person name="Roberts A."/>
            <person name="Saif S."/>
            <person name="Shea T."/>
            <person name="Shenoy N."/>
            <person name="Sisk P."/>
            <person name="Stolte C."/>
            <person name="Sykes S."/>
            <person name="Thomson T."/>
            <person name="Walk T."/>
            <person name="White J."/>
            <person name="Yandava C."/>
            <person name="Sibley C.D."/>
            <person name="Field T.R."/>
            <person name="Grinwis M."/>
            <person name="Eshaghurshan C.S."/>
            <person name="Surette M.G."/>
            <person name="Haas B."/>
            <person name="Nusbaum C."/>
            <person name="Birren B."/>
        </authorList>
    </citation>
    <scope>NUCLEOTIDE SEQUENCE [LARGE SCALE GENOMIC DNA]</scope>
    <source>
        <strain evidence="3">C505</strain>
    </source>
</reference>
<dbReference type="Gene3D" id="3.30.460.30">
    <property type="entry name" value="Glutamyl-tRNA reductase, N-terminal domain"/>
    <property type="match status" value="1"/>
</dbReference>
<dbReference type="GO" id="GO:0050661">
    <property type="term" value="F:NADP binding"/>
    <property type="evidence" value="ECO:0007669"/>
    <property type="project" value="InterPro"/>
</dbReference>
<dbReference type="Pfam" id="PF05201">
    <property type="entry name" value="GlutR_N"/>
    <property type="match status" value="1"/>
</dbReference>
<protein>
    <recommendedName>
        <fullName evidence="1">Glutamyl-tRNA reductase N-terminal domain-containing protein</fullName>
    </recommendedName>
</protein>
<evidence type="ECO:0000313" key="2">
    <source>
        <dbReference type="EMBL" id="EGE38149.1"/>
    </source>
</evidence>
<reference evidence="2 3" key="2">
    <citation type="submission" date="2011-10" db="EMBL/GenBank/DDBJ databases">
        <title>The Genome Sequence of Actinomyces viscosus C505.</title>
        <authorList>
            <consortium name="The Broad Institute Genome Sequencing Platform"/>
            <consortium name="The Broad Institute Genome Sequencing Center for Infectious Disease"/>
            <person name="Earl A."/>
            <person name="Ward D."/>
            <person name="Feldgarden M."/>
            <person name="Gevers D."/>
            <person name="Sibley C.D."/>
            <person name="Field T.R."/>
            <person name="Grinwis M."/>
            <person name="Eshaghurshan C.S."/>
            <person name="Surette M.G."/>
            <person name="Young S.K."/>
            <person name="Zeng Q."/>
            <person name="Gargeya S."/>
            <person name="Fitzgerald M."/>
            <person name="Haas B."/>
            <person name="Abouelleil A."/>
            <person name="Alvarado L."/>
            <person name="Arachchi H.M."/>
            <person name="Berlin A."/>
            <person name="Brown A."/>
            <person name="Chapman S.B."/>
            <person name="Chen Z."/>
            <person name="Dunbar C."/>
            <person name="Freedman E."/>
            <person name="Gearin G."/>
            <person name="Goldberg J."/>
            <person name="Griggs A."/>
            <person name="Gujja S."/>
            <person name="Heiman D."/>
            <person name="Howarth C."/>
            <person name="Larson L."/>
            <person name="Lui A."/>
            <person name="MacDonald P.J.P."/>
            <person name="Montmayeur A."/>
            <person name="Murphy C."/>
            <person name="Neiman D."/>
            <person name="Pearson M."/>
            <person name="Priest M."/>
            <person name="Roberts A."/>
            <person name="Saif S."/>
            <person name="Shea T."/>
            <person name="Shenoy N."/>
            <person name="Sisk P."/>
            <person name="Stolte C."/>
            <person name="Sykes S."/>
            <person name="Wortman J."/>
            <person name="Nusbaum C."/>
            <person name="Birren B."/>
        </authorList>
    </citation>
    <scope>NUCLEOTIDE SEQUENCE [LARGE SCALE GENOMIC DNA]</scope>
    <source>
        <strain evidence="2 3">C505</strain>
    </source>
</reference>
<feature type="non-terminal residue" evidence="2">
    <location>
        <position position="235"/>
    </location>
</feature>
<evidence type="ECO:0000259" key="1">
    <source>
        <dbReference type="Pfam" id="PF05201"/>
    </source>
</evidence>
<dbReference type="EMBL" id="ACRE02000052">
    <property type="protein sequence ID" value="EGE38149.1"/>
    <property type="molecule type" value="Genomic_DNA"/>
</dbReference>
<dbReference type="AlphaFoldDB" id="F2UY48"/>
<gene>
    <name evidence="2" type="ORF">HMPREF0059_01002</name>
</gene>
<dbReference type="InterPro" id="IPR036343">
    <property type="entry name" value="GluRdtase_N_sf"/>
</dbReference>
<dbReference type="PANTHER" id="PTHR43013">
    <property type="entry name" value="GLUTAMYL-TRNA REDUCTASE"/>
    <property type="match status" value="1"/>
</dbReference>